<gene>
    <name evidence="1" type="ORF">C273_03010</name>
</gene>
<dbReference type="eggNOG" id="ENOG502ZB2G">
    <property type="taxonomic scope" value="Bacteria"/>
</dbReference>
<evidence type="ECO:0008006" key="3">
    <source>
        <dbReference type="Google" id="ProtNLM"/>
    </source>
</evidence>
<keyword evidence="2" id="KW-1185">Reference proteome</keyword>
<reference evidence="1 2" key="1">
    <citation type="journal article" date="2013" name="Genome Announc.">
        <title>Genome Sequence of Staphylococcus massiliensis Strain S46, Isolated from the Surface of Healthy Human Skin.</title>
        <authorList>
            <person name="Srivastav R."/>
            <person name="Singh A."/>
            <person name="Jangir P.K."/>
            <person name="Kumari C."/>
            <person name="Muduli S."/>
            <person name="Sharma R."/>
        </authorList>
    </citation>
    <scope>NUCLEOTIDE SEQUENCE [LARGE SCALE GENOMIC DNA]</scope>
    <source>
        <strain evidence="1 2">S46</strain>
    </source>
</reference>
<dbReference type="InterPro" id="IPR029470">
    <property type="entry name" value="PDDEXK_4"/>
</dbReference>
<dbReference type="EMBL" id="AMSQ01000004">
    <property type="protein sequence ID" value="EKU49832.1"/>
    <property type="molecule type" value="Genomic_DNA"/>
</dbReference>
<evidence type="ECO:0000313" key="2">
    <source>
        <dbReference type="Proteomes" id="UP000009885"/>
    </source>
</evidence>
<dbReference type="AlphaFoldDB" id="K9B4U8"/>
<evidence type="ECO:0000313" key="1">
    <source>
        <dbReference type="EMBL" id="EKU49832.1"/>
    </source>
</evidence>
<protein>
    <recommendedName>
        <fullName evidence="3">PD-(D/E)XK nuclease superfamily protein</fullName>
    </recommendedName>
</protein>
<comment type="caution">
    <text evidence="1">The sequence shown here is derived from an EMBL/GenBank/DDBJ whole genome shotgun (WGS) entry which is preliminary data.</text>
</comment>
<accession>K9B4U8</accession>
<dbReference type="PATRIC" id="fig|1229783.3.peg.608"/>
<organism evidence="1 2">
    <name type="scientific">Staphylococcus massiliensis S46</name>
    <dbReference type="NCBI Taxonomy" id="1229783"/>
    <lineage>
        <taxon>Bacteria</taxon>
        <taxon>Bacillati</taxon>
        <taxon>Bacillota</taxon>
        <taxon>Bacilli</taxon>
        <taxon>Bacillales</taxon>
        <taxon>Staphylococcaceae</taxon>
        <taxon>Staphylococcus</taxon>
    </lineage>
</organism>
<dbReference type="Proteomes" id="UP000009885">
    <property type="component" value="Unassembled WGS sequence"/>
</dbReference>
<sequence length="333" mass="39602">MKKFLHIYVDITLNELDNFNYLELLIADNSDLKVRREWEHIDLLLISETNKIIVAIENKVYSTESEGQLERYTQVLNHEFENYQVFKVYLTPEGDLSSIPDEWVNMSYADIIHAIDSILQNDLSLDSKVKDFLSQYLDILRRHILTDTKLEKICREIYFKHKDALDLIYEYKPDINSDINHELTEIIKENEHIIMDDCNKSYIRFTTNTLDDLLKEYQTVQRWTSTQRPLLFEIKNFPNRVNLHLELGPGETELREKIHHITSENSRIFRNQRKLSQSFTNLYTKNLATNNELNGEDHHNLISFVTDKFVKFIENELPRIEEKIINGFKDDTL</sequence>
<proteinExistence type="predicted"/>
<dbReference type="Pfam" id="PF14281">
    <property type="entry name" value="PDDEXK_4"/>
    <property type="match status" value="1"/>
</dbReference>
<name>K9B4U8_9STAP</name>
<dbReference type="STRING" id="1229783.C273_03010"/>